<dbReference type="SMART" id="SM00717">
    <property type="entry name" value="SANT"/>
    <property type="match status" value="2"/>
</dbReference>
<gene>
    <name evidence="7" type="ORF">RchiOBHm_Chr4g0389841</name>
</gene>
<comment type="subcellular location">
    <subcellularLocation>
        <location evidence="1">Nucleus</location>
    </subcellularLocation>
</comment>
<accession>A0A2P6QQ29</accession>
<dbReference type="CDD" id="cd00167">
    <property type="entry name" value="SANT"/>
    <property type="match status" value="2"/>
</dbReference>
<dbReference type="GO" id="GO:0000976">
    <property type="term" value="F:transcription cis-regulatory region binding"/>
    <property type="evidence" value="ECO:0007669"/>
    <property type="project" value="TreeGrafter"/>
</dbReference>
<dbReference type="InterPro" id="IPR001005">
    <property type="entry name" value="SANT/Myb"/>
</dbReference>
<dbReference type="GO" id="GO:0006355">
    <property type="term" value="P:regulation of DNA-templated transcription"/>
    <property type="evidence" value="ECO:0007669"/>
    <property type="project" value="TreeGrafter"/>
</dbReference>
<dbReference type="GO" id="GO:0005634">
    <property type="term" value="C:nucleus"/>
    <property type="evidence" value="ECO:0007669"/>
    <property type="project" value="UniProtKB-SubCell"/>
</dbReference>
<dbReference type="InterPro" id="IPR017930">
    <property type="entry name" value="Myb_dom"/>
</dbReference>
<keyword evidence="3" id="KW-0539">Nucleus</keyword>
<dbReference type="EMBL" id="PDCK01000042">
    <property type="protein sequence ID" value="PRQ36294.1"/>
    <property type="molecule type" value="Genomic_DNA"/>
</dbReference>
<evidence type="ECO:0000256" key="1">
    <source>
        <dbReference type="ARBA" id="ARBA00004123"/>
    </source>
</evidence>
<evidence type="ECO:0000313" key="7">
    <source>
        <dbReference type="EMBL" id="PRQ36294.1"/>
    </source>
</evidence>
<dbReference type="AlphaFoldDB" id="A0A2P6QQ29"/>
<feature type="domain" description="HTH myb-type" evidence="6">
    <location>
        <begin position="9"/>
        <end position="76"/>
    </location>
</feature>
<evidence type="ECO:0000259" key="6">
    <source>
        <dbReference type="PROSITE" id="PS51294"/>
    </source>
</evidence>
<evidence type="ECO:0000259" key="5">
    <source>
        <dbReference type="PROSITE" id="PS50090"/>
    </source>
</evidence>
<comment type="caution">
    <text evidence="7">The sequence shown here is derived from an EMBL/GenBank/DDBJ whole genome shotgun (WGS) entry which is preliminary data.</text>
</comment>
<feature type="domain" description="HTH myb-type" evidence="6">
    <location>
        <begin position="77"/>
        <end position="131"/>
    </location>
</feature>
<evidence type="ECO:0000313" key="8">
    <source>
        <dbReference type="Proteomes" id="UP000238479"/>
    </source>
</evidence>
<evidence type="ECO:0000256" key="3">
    <source>
        <dbReference type="ARBA" id="ARBA00023242"/>
    </source>
</evidence>
<organism evidence="7 8">
    <name type="scientific">Rosa chinensis</name>
    <name type="common">China rose</name>
    <dbReference type="NCBI Taxonomy" id="74649"/>
    <lineage>
        <taxon>Eukaryota</taxon>
        <taxon>Viridiplantae</taxon>
        <taxon>Streptophyta</taxon>
        <taxon>Embryophyta</taxon>
        <taxon>Tracheophyta</taxon>
        <taxon>Spermatophyta</taxon>
        <taxon>Magnoliopsida</taxon>
        <taxon>eudicotyledons</taxon>
        <taxon>Gunneridae</taxon>
        <taxon>Pentapetalae</taxon>
        <taxon>rosids</taxon>
        <taxon>fabids</taxon>
        <taxon>Rosales</taxon>
        <taxon>Rosaceae</taxon>
        <taxon>Rosoideae</taxon>
        <taxon>Rosoideae incertae sedis</taxon>
        <taxon>Rosa</taxon>
    </lineage>
</organism>
<dbReference type="Gramene" id="PRQ36294">
    <property type="protein sequence ID" value="PRQ36294"/>
    <property type="gene ID" value="RchiOBHm_Chr4g0389841"/>
</dbReference>
<dbReference type="PANTHER" id="PTHR47998:SF87">
    <property type="entry name" value="MYB TRANSCRIPTION FACTOR"/>
    <property type="match status" value="1"/>
</dbReference>
<dbReference type="Pfam" id="PF00249">
    <property type="entry name" value="Myb_DNA-binding"/>
    <property type="match status" value="2"/>
</dbReference>
<dbReference type="GO" id="GO:0030154">
    <property type="term" value="P:cell differentiation"/>
    <property type="evidence" value="ECO:0007669"/>
    <property type="project" value="TreeGrafter"/>
</dbReference>
<sequence length="287" mass="32438">MGRNSGFEKEGLKKGMWSAREDQVLQNYVKKHGPGKWGKTARETGKFLIFFIFTFDIQQCLKRCGKSVRLRWLNYLRPGIKKGNITEDEEDLIIRMHKLVGNRWSLIAGRIPGRTDNEIKNYWNSTLRKKLAEQKEKESEMSRNEMIKENLPSPVGDDGNQHLTKCDVVVGGGGGLMCFASNVNVEEDHQRRCLGGTSTDTTILSPRVGDGTGGGANNNIEPAGDDLNYNAMTWNDSIMDLNGGQLYMSEFLQTEFSKFWEETDRFLNFEVGGCSTINHELPNNWDG</sequence>
<dbReference type="InterPro" id="IPR009057">
    <property type="entry name" value="Homeodomain-like_sf"/>
</dbReference>
<proteinExistence type="predicted"/>
<dbReference type="PROSITE" id="PS50090">
    <property type="entry name" value="MYB_LIKE"/>
    <property type="match status" value="2"/>
</dbReference>
<evidence type="ECO:0000256" key="4">
    <source>
        <dbReference type="SAM" id="MobiDB-lite"/>
    </source>
</evidence>
<keyword evidence="2" id="KW-0238">DNA-binding</keyword>
<name>A0A2P6QQ29_ROSCH</name>
<dbReference type="SUPFAM" id="SSF46689">
    <property type="entry name" value="Homeodomain-like"/>
    <property type="match status" value="1"/>
</dbReference>
<feature type="domain" description="Myb-like" evidence="5">
    <location>
        <begin position="9"/>
        <end position="76"/>
    </location>
</feature>
<protein>
    <submittedName>
        <fullName evidence="7">Putative transcription factor MYB-HB-like family</fullName>
    </submittedName>
</protein>
<evidence type="ECO:0000256" key="2">
    <source>
        <dbReference type="ARBA" id="ARBA00023125"/>
    </source>
</evidence>
<dbReference type="InterPro" id="IPR015495">
    <property type="entry name" value="Myb_TF_plants"/>
</dbReference>
<dbReference type="PROSITE" id="PS51294">
    <property type="entry name" value="HTH_MYB"/>
    <property type="match status" value="2"/>
</dbReference>
<dbReference type="Gene3D" id="1.10.10.60">
    <property type="entry name" value="Homeodomain-like"/>
    <property type="match status" value="2"/>
</dbReference>
<dbReference type="PANTHER" id="PTHR47998">
    <property type="entry name" value="TRANSCRIPTION FACTOR MYB51-LIKE ISOFORM X1"/>
    <property type="match status" value="1"/>
</dbReference>
<feature type="domain" description="Myb-like" evidence="5">
    <location>
        <begin position="77"/>
        <end position="127"/>
    </location>
</feature>
<reference evidence="7 8" key="1">
    <citation type="journal article" date="2018" name="Nat. Genet.">
        <title>The Rosa genome provides new insights in the design of modern roses.</title>
        <authorList>
            <person name="Bendahmane M."/>
        </authorList>
    </citation>
    <scope>NUCLEOTIDE SEQUENCE [LARGE SCALE GENOMIC DNA]</scope>
    <source>
        <strain evidence="8">cv. Old Blush</strain>
    </source>
</reference>
<feature type="region of interest" description="Disordered" evidence="4">
    <location>
        <begin position="195"/>
        <end position="219"/>
    </location>
</feature>
<dbReference type="Proteomes" id="UP000238479">
    <property type="component" value="Chromosome 4"/>
</dbReference>
<keyword evidence="8" id="KW-1185">Reference proteome</keyword>